<dbReference type="GeneID" id="17264462"/>
<reference evidence="2" key="1">
    <citation type="journal article" date="2013" name="Nature">
        <title>Pan genome of the phytoplankton Emiliania underpins its global distribution.</title>
        <authorList>
            <person name="Read B.A."/>
            <person name="Kegel J."/>
            <person name="Klute M.J."/>
            <person name="Kuo A."/>
            <person name="Lefebvre S.C."/>
            <person name="Maumus F."/>
            <person name="Mayer C."/>
            <person name="Miller J."/>
            <person name="Monier A."/>
            <person name="Salamov A."/>
            <person name="Young J."/>
            <person name="Aguilar M."/>
            <person name="Claverie J.M."/>
            <person name="Frickenhaus S."/>
            <person name="Gonzalez K."/>
            <person name="Herman E.K."/>
            <person name="Lin Y.C."/>
            <person name="Napier J."/>
            <person name="Ogata H."/>
            <person name="Sarno A.F."/>
            <person name="Shmutz J."/>
            <person name="Schroeder D."/>
            <person name="de Vargas C."/>
            <person name="Verret F."/>
            <person name="von Dassow P."/>
            <person name="Valentin K."/>
            <person name="Van de Peer Y."/>
            <person name="Wheeler G."/>
            <person name="Dacks J.B."/>
            <person name="Delwiche C.F."/>
            <person name="Dyhrman S.T."/>
            <person name="Glockner G."/>
            <person name="John U."/>
            <person name="Richards T."/>
            <person name="Worden A.Z."/>
            <person name="Zhang X."/>
            <person name="Grigoriev I.V."/>
            <person name="Allen A.E."/>
            <person name="Bidle K."/>
            <person name="Borodovsky M."/>
            <person name="Bowler C."/>
            <person name="Brownlee C."/>
            <person name="Cock J.M."/>
            <person name="Elias M."/>
            <person name="Gladyshev V.N."/>
            <person name="Groth M."/>
            <person name="Guda C."/>
            <person name="Hadaegh A."/>
            <person name="Iglesias-Rodriguez M.D."/>
            <person name="Jenkins J."/>
            <person name="Jones B.M."/>
            <person name="Lawson T."/>
            <person name="Leese F."/>
            <person name="Lindquist E."/>
            <person name="Lobanov A."/>
            <person name="Lomsadze A."/>
            <person name="Malik S.B."/>
            <person name="Marsh M.E."/>
            <person name="Mackinder L."/>
            <person name="Mock T."/>
            <person name="Mueller-Roeber B."/>
            <person name="Pagarete A."/>
            <person name="Parker M."/>
            <person name="Probert I."/>
            <person name="Quesneville H."/>
            <person name="Raines C."/>
            <person name="Rensing S.A."/>
            <person name="Riano-Pachon D.M."/>
            <person name="Richier S."/>
            <person name="Rokitta S."/>
            <person name="Shiraiwa Y."/>
            <person name="Soanes D.M."/>
            <person name="van der Giezen M."/>
            <person name="Wahlund T.M."/>
            <person name="Williams B."/>
            <person name="Wilson W."/>
            <person name="Wolfe G."/>
            <person name="Wurch L.L."/>
        </authorList>
    </citation>
    <scope>NUCLEOTIDE SEQUENCE</scope>
</reference>
<reference evidence="1" key="2">
    <citation type="submission" date="2024-10" db="UniProtKB">
        <authorList>
            <consortium name="EnsemblProtists"/>
        </authorList>
    </citation>
    <scope>IDENTIFICATION</scope>
</reference>
<dbReference type="EnsemblProtists" id="EOD18814">
    <property type="protein sequence ID" value="EOD18814"/>
    <property type="gene ID" value="EMIHUDRAFT_209406"/>
</dbReference>
<proteinExistence type="predicted"/>
<evidence type="ECO:0000313" key="1">
    <source>
        <dbReference type="EnsemblProtists" id="EOD18814"/>
    </source>
</evidence>
<evidence type="ECO:0000313" key="2">
    <source>
        <dbReference type="Proteomes" id="UP000013827"/>
    </source>
</evidence>
<accession>A0A0D3J5M9</accession>
<evidence type="ECO:0008006" key="3">
    <source>
        <dbReference type="Google" id="ProtNLM"/>
    </source>
</evidence>
<dbReference type="HOGENOM" id="CLU_1581430_0_0_1"/>
<dbReference type="KEGG" id="ehx:EMIHUDRAFT_209406"/>
<dbReference type="EnsemblProtists" id="EOD18915">
    <property type="protein sequence ID" value="EOD18915"/>
    <property type="gene ID" value="EMIHUDRAFT_209570"/>
</dbReference>
<dbReference type="RefSeq" id="XP_005771243.1">
    <property type="nucleotide sequence ID" value="XM_005771186.1"/>
</dbReference>
<dbReference type="PaxDb" id="2903-EOD18814"/>
<dbReference type="Proteomes" id="UP000013827">
    <property type="component" value="Unassembled WGS sequence"/>
</dbReference>
<organism evidence="1 2">
    <name type="scientific">Emiliania huxleyi (strain CCMP1516)</name>
    <dbReference type="NCBI Taxonomy" id="280463"/>
    <lineage>
        <taxon>Eukaryota</taxon>
        <taxon>Haptista</taxon>
        <taxon>Haptophyta</taxon>
        <taxon>Prymnesiophyceae</taxon>
        <taxon>Isochrysidales</taxon>
        <taxon>Noelaerhabdaceae</taxon>
        <taxon>Emiliania</taxon>
    </lineage>
</organism>
<dbReference type="GeneID" id="17264361"/>
<keyword evidence="2" id="KW-1185">Reference proteome</keyword>
<name>A0A0D3J5M9_EMIH1</name>
<dbReference type="AlphaFoldDB" id="A0A0D3J5M9"/>
<sequence length="169" mass="18470">MVAALLSLAPVVGLFLSRSPLLLSGQRHGASLMTAEAVPGVEPAQAPPAAAAAALNVVVEADGVRSLGEEGEAVLRTLLEKCSDKSMGDVWRRSAFWENETASLLEIVNVLGRWERCSEWKDRTIFIDETDLRAKDEDERQALTTGRHQMALRLGCGERSARQRPSQQF</sequence>
<protein>
    <recommendedName>
        <fullName evidence="3">PiggyBac transposable element-derived protein domain-containing protein</fullName>
    </recommendedName>
</protein>
<dbReference type="RefSeq" id="XP_005771344.1">
    <property type="nucleotide sequence ID" value="XM_005771287.1"/>
</dbReference>
<dbReference type="KEGG" id="ehx:EMIHUDRAFT_209570"/>